<evidence type="ECO:0000313" key="3">
    <source>
        <dbReference type="EMBL" id="GGK72449.1"/>
    </source>
</evidence>
<organism evidence="3 4">
    <name type="scientific">Ornithinimicrobium pekingense</name>
    <dbReference type="NCBI Taxonomy" id="384677"/>
    <lineage>
        <taxon>Bacteria</taxon>
        <taxon>Bacillati</taxon>
        <taxon>Actinomycetota</taxon>
        <taxon>Actinomycetes</taxon>
        <taxon>Micrococcales</taxon>
        <taxon>Ornithinimicrobiaceae</taxon>
        <taxon>Ornithinimicrobium</taxon>
    </lineage>
</organism>
<evidence type="ECO:0000256" key="2">
    <source>
        <dbReference type="SAM" id="Phobius"/>
    </source>
</evidence>
<accession>A0ABQ2FA54</accession>
<feature type="transmembrane region" description="Helical" evidence="2">
    <location>
        <begin position="57"/>
        <end position="85"/>
    </location>
</feature>
<dbReference type="EMBL" id="BMLB01000004">
    <property type="protein sequence ID" value="GGK72449.1"/>
    <property type="molecule type" value="Genomic_DNA"/>
</dbReference>
<sequence length="189" mass="19011">MSAPHAVEWRYAAAGLGWGVAVGAATGLLCGLGWAAVALAGGGVDGGRVVERASLLLGAPVLGLLLGATLGGVVGTPGGLVNAVLQPRLRSDRVAWWSSWAVATLTAALGVALVVGWQLARDVVDPGPGGVRAQGAAAGALALVPALLGGWLTARTGRLLRRRRSAAHLRGPHDRQDASTAACSSERRK</sequence>
<keyword evidence="4" id="KW-1185">Reference proteome</keyword>
<dbReference type="RefSeq" id="WP_022922707.1">
    <property type="nucleotide sequence ID" value="NZ_BMLB01000004.1"/>
</dbReference>
<feature type="transmembrane region" description="Helical" evidence="2">
    <location>
        <begin position="131"/>
        <end position="154"/>
    </location>
</feature>
<feature type="transmembrane region" description="Helical" evidence="2">
    <location>
        <begin position="97"/>
        <end position="119"/>
    </location>
</feature>
<comment type="caution">
    <text evidence="3">The sequence shown here is derived from an EMBL/GenBank/DDBJ whole genome shotgun (WGS) entry which is preliminary data.</text>
</comment>
<feature type="region of interest" description="Disordered" evidence="1">
    <location>
        <begin position="165"/>
        <end position="189"/>
    </location>
</feature>
<dbReference type="Proteomes" id="UP000662111">
    <property type="component" value="Unassembled WGS sequence"/>
</dbReference>
<gene>
    <name evidence="3" type="ORF">GCM10011509_21250</name>
</gene>
<evidence type="ECO:0000256" key="1">
    <source>
        <dbReference type="SAM" id="MobiDB-lite"/>
    </source>
</evidence>
<feature type="transmembrane region" description="Helical" evidence="2">
    <location>
        <begin position="12"/>
        <end position="37"/>
    </location>
</feature>
<protein>
    <submittedName>
        <fullName evidence="3">Uncharacterized protein</fullName>
    </submittedName>
</protein>
<name>A0ABQ2FA54_9MICO</name>
<keyword evidence="2" id="KW-0812">Transmembrane</keyword>
<evidence type="ECO:0000313" key="4">
    <source>
        <dbReference type="Proteomes" id="UP000662111"/>
    </source>
</evidence>
<keyword evidence="2" id="KW-1133">Transmembrane helix</keyword>
<keyword evidence="2" id="KW-0472">Membrane</keyword>
<proteinExistence type="predicted"/>
<reference evidence="4" key="1">
    <citation type="journal article" date="2019" name="Int. J. Syst. Evol. Microbiol.">
        <title>The Global Catalogue of Microorganisms (GCM) 10K type strain sequencing project: providing services to taxonomists for standard genome sequencing and annotation.</title>
        <authorList>
            <consortium name="The Broad Institute Genomics Platform"/>
            <consortium name="The Broad Institute Genome Sequencing Center for Infectious Disease"/>
            <person name="Wu L."/>
            <person name="Ma J."/>
        </authorList>
    </citation>
    <scope>NUCLEOTIDE SEQUENCE [LARGE SCALE GENOMIC DNA]</scope>
    <source>
        <strain evidence="4">CGMCC 1.5362</strain>
    </source>
</reference>